<sequence length="62" mass="6941">MIAIEELEAHGVRVFWVTFCGDFLREFATRREAIEYARASTAGVPYLLHSAKVLPFAKRGAA</sequence>
<dbReference type="AlphaFoldDB" id="A0A1N7K580"/>
<evidence type="ECO:0000313" key="1">
    <source>
        <dbReference type="EMBL" id="SIS56739.1"/>
    </source>
</evidence>
<accession>A0A1N7K580</accession>
<gene>
    <name evidence="1" type="ORF">SAMN05421580_102252</name>
</gene>
<evidence type="ECO:0000313" key="2">
    <source>
        <dbReference type="Proteomes" id="UP000186221"/>
    </source>
</evidence>
<dbReference type="RefSeq" id="WP_076483834.1">
    <property type="nucleotide sequence ID" value="NZ_FTOG01000002.1"/>
</dbReference>
<dbReference type="STRING" id="453582.SAMN05421580_102252"/>
<dbReference type="OrthoDB" id="9899815at2"/>
<protein>
    <submittedName>
        <fullName evidence="1">Uncharacterized protein</fullName>
    </submittedName>
</protein>
<reference evidence="2" key="1">
    <citation type="submission" date="2017-01" db="EMBL/GenBank/DDBJ databases">
        <authorList>
            <person name="Varghese N."/>
            <person name="Submissions S."/>
        </authorList>
    </citation>
    <scope>NUCLEOTIDE SEQUENCE [LARGE SCALE GENOMIC DNA]</scope>
    <source>
        <strain evidence="2">DSM 19945</strain>
    </source>
</reference>
<name>A0A1N7K580_9RHOB</name>
<dbReference type="Proteomes" id="UP000186221">
    <property type="component" value="Unassembled WGS sequence"/>
</dbReference>
<keyword evidence="2" id="KW-1185">Reference proteome</keyword>
<organism evidence="1 2">
    <name type="scientific">Rhodobacter aestuarii</name>
    <dbReference type="NCBI Taxonomy" id="453582"/>
    <lineage>
        <taxon>Bacteria</taxon>
        <taxon>Pseudomonadati</taxon>
        <taxon>Pseudomonadota</taxon>
        <taxon>Alphaproteobacteria</taxon>
        <taxon>Rhodobacterales</taxon>
        <taxon>Rhodobacter group</taxon>
        <taxon>Rhodobacter</taxon>
    </lineage>
</organism>
<proteinExistence type="predicted"/>
<dbReference type="EMBL" id="FTOG01000002">
    <property type="protein sequence ID" value="SIS56739.1"/>
    <property type="molecule type" value="Genomic_DNA"/>
</dbReference>